<accession>A0ABD3QXM4</accession>
<feature type="compositionally biased region" description="Low complexity" evidence="1">
    <location>
        <begin position="203"/>
        <end position="232"/>
    </location>
</feature>
<sequence>MPKETLIPIQYPQSQSPHRRHHYPVQHHPQPPRQPSQQPPPSTAAAKAAAAAKALHRRALDRAQQKQSQPPPHAQPRHDPRWEQHQQQQQHEAERNDDRRRSAMGVFRRTDEEDRFRMESGYSRPPPHNGQPHPSSNSGRREEYNYEKEGGGSGPPPYPQMPPGYPWPYNYPYMPPHAAVGAPPNYPEEEEKNCNGPPPNGNVPPGGVNRQEQYPRYSYDPRYYDPNFANNGYPPPFYSYPYPPPADPKNGGPPSAVAAAPHPGAPPNHPLAPSGPPPNHSPPTMAPHVPPHEEKRVKYQESEPQPSRSTRRIIGSHTPIHVPRAEDSPLPFRHTNGKNAAASSVFRSQEPSRSPDTIAAKEMNAHEILLSLSKSFDKRENNSESRPKSPEEPPRLKHFHKERGDGFEPQPSPLRPDKSENDIEFAPSFALFNQSFDMNLESLLGPNASFGLGPMKSLSFGLGGLGGSIDYCDPRISPVNIHRVASRVNGEKDKKENVQVLRASPSNSFGNVLRAASSNGSERKKGVMVLGDSVRVASPSALEKKRSRSPEKNTVLDGNARNLPFRLKDDVQEKESDDLDILEPPKKKKATTHTKSFKMDLSFFKIIENHQSAFGAFTFLLPGAKTVLSKKLDQSQSEMARRRINSALCAFGGSALPKQVRGKKSATQQKYEQMLPERYYEDDNRLSWEVEEDPPVEISEDEASTTAPKGKLSTCDSADFSAMSLQRNMGIMVYPALNAYVAAEPGVITPALVEMNNFVNSGKKSPECTPAKGDITTLPPVTTNAKLPMVSPDCVKLGSDSSTPDDKNTSVNHSGCVAMSLQQSKGRSISKTEMTVPDHLFIDAQELAPEQYRVISDKKHESYEYPSLPVPYAQRKRMSNAVFTMSKSIPGLTDECAAVLSEARKKDAWDFAVAELMTQVVVLTHCEENDWELDGLSKYLLTLGIAC</sequence>
<feature type="region of interest" description="Disordered" evidence="1">
    <location>
        <begin position="692"/>
        <end position="711"/>
    </location>
</feature>
<feature type="compositionally biased region" description="Basic and acidic residues" evidence="1">
    <location>
        <begin position="290"/>
        <end position="301"/>
    </location>
</feature>
<protein>
    <submittedName>
        <fullName evidence="2">Uncharacterized protein</fullName>
    </submittedName>
</protein>
<proteinExistence type="predicted"/>
<feature type="region of interest" description="Disordered" evidence="1">
    <location>
        <begin position="1"/>
        <end position="420"/>
    </location>
</feature>
<dbReference type="AlphaFoldDB" id="A0ABD3QXM4"/>
<evidence type="ECO:0000313" key="2">
    <source>
        <dbReference type="EMBL" id="KAL3804983.1"/>
    </source>
</evidence>
<gene>
    <name evidence="2" type="ORF">ACHAWO_001841</name>
</gene>
<feature type="compositionally biased region" description="Basic and acidic residues" evidence="1">
    <location>
        <begin position="542"/>
        <end position="551"/>
    </location>
</feature>
<feature type="compositionally biased region" description="Polar residues" evidence="1">
    <location>
        <begin position="337"/>
        <end position="355"/>
    </location>
</feature>
<organism evidence="2 3">
    <name type="scientific">Cyclotella atomus</name>
    <dbReference type="NCBI Taxonomy" id="382360"/>
    <lineage>
        <taxon>Eukaryota</taxon>
        <taxon>Sar</taxon>
        <taxon>Stramenopiles</taxon>
        <taxon>Ochrophyta</taxon>
        <taxon>Bacillariophyta</taxon>
        <taxon>Coscinodiscophyceae</taxon>
        <taxon>Thalassiosirophycidae</taxon>
        <taxon>Stephanodiscales</taxon>
        <taxon>Stephanodiscaceae</taxon>
        <taxon>Cyclotella</taxon>
    </lineage>
</organism>
<feature type="compositionally biased region" description="Basic and acidic residues" evidence="1">
    <location>
        <begin position="375"/>
        <end position="395"/>
    </location>
</feature>
<dbReference type="EMBL" id="JALLPJ020000016">
    <property type="protein sequence ID" value="KAL3804983.1"/>
    <property type="molecule type" value="Genomic_DNA"/>
</dbReference>
<feature type="compositionally biased region" description="Pro residues" evidence="1">
    <location>
        <begin position="154"/>
        <end position="166"/>
    </location>
</feature>
<feature type="compositionally biased region" description="Pro residues" evidence="1">
    <location>
        <begin position="233"/>
        <end position="247"/>
    </location>
</feature>
<feature type="compositionally biased region" description="Basic and acidic residues" evidence="1">
    <location>
        <begin position="108"/>
        <end position="118"/>
    </location>
</feature>
<feature type="compositionally biased region" description="Low complexity" evidence="1">
    <location>
        <begin position="248"/>
        <end position="262"/>
    </location>
</feature>
<feature type="compositionally biased region" description="Basic and acidic residues" evidence="1">
    <location>
        <begin position="139"/>
        <end position="150"/>
    </location>
</feature>
<keyword evidence="3" id="KW-1185">Reference proteome</keyword>
<feature type="compositionally biased region" description="Low complexity" evidence="1">
    <location>
        <begin position="43"/>
        <end position="53"/>
    </location>
</feature>
<comment type="caution">
    <text evidence="2">The sequence shown here is derived from an EMBL/GenBank/DDBJ whole genome shotgun (WGS) entry which is preliminary data.</text>
</comment>
<feature type="compositionally biased region" description="Pro residues" evidence="1">
    <location>
        <begin position="263"/>
        <end position="289"/>
    </location>
</feature>
<name>A0ABD3QXM4_9STRA</name>
<dbReference type="Proteomes" id="UP001530400">
    <property type="component" value="Unassembled WGS sequence"/>
</dbReference>
<feature type="compositionally biased region" description="Acidic residues" evidence="1">
    <location>
        <begin position="692"/>
        <end position="703"/>
    </location>
</feature>
<reference evidence="2 3" key="1">
    <citation type="submission" date="2024-10" db="EMBL/GenBank/DDBJ databases">
        <title>Updated reference genomes for cyclostephanoid diatoms.</title>
        <authorList>
            <person name="Roberts W.R."/>
            <person name="Alverson A.J."/>
        </authorList>
    </citation>
    <scope>NUCLEOTIDE SEQUENCE [LARGE SCALE GENOMIC DNA]</scope>
    <source>
        <strain evidence="2 3">AJA010-31</strain>
    </source>
</reference>
<evidence type="ECO:0000313" key="3">
    <source>
        <dbReference type="Proteomes" id="UP001530400"/>
    </source>
</evidence>
<feature type="region of interest" description="Disordered" evidence="1">
    <location>
        <begin position="539"/>
        <end position="560"/>
    </location>
</feature>
<evidence type="ECO:0000256" key="1">
    <source>
        <dbReference type="SAM" id="MobiDB-lite"/>
    </source>
</evidence>
<feature type="compositionally biased region" description="Basic and acidic residues" evidence="1">
    <location>
        <begin position="91"/>
        <end position="101"/>
    </location>
</feature>
<feature type="compositionally biased region" description="Pro residues" evidence="1">
    <location>
        <begin position="29"/>
        <end position="42"/>
    </location>
</feature>